<sequence>MTRIRIALVSDIHGNLPALEAVHADLRRRGADLVVNLGDSLSGPLLARETAQFLQAQGWPAVAGNHDRNLIEQSPAQLAPPDACAHAQLGAQELAWLRTLPATLREADLFFCHATPQHNCSYLLETVLPGGAVRLASPSEIAQRLGAERAAFVACGHTHLPRAVRTAAGQWIVNPGSVGLPAFEDDSPCLHRIETGSPDARYALAERTARGWSVALISVPYDHRPMAQLARSRGFADWAVALETGYMGP</sequence>
<dbReference type="PANTHER" id="PTHR42850">
    <property type="entry name" value="METALLOPHOSPHOESTERASE"/>
    <property type="match status" value="1"/>
</dbReference>
<feature type="domain" description="Calcineurin-like phosphoesterase" evidence="2">
    <location>
        <begin position="5"/>
        <end position="195"/>
    </location>
</feature>
<dbReference type="CDD" id="cd00838">
    <property type="entry name" value="MPP_superfamily"/>
    <property type="match status" value="1"/>
</dbReference>
<dbReference type="PANTHER" id="PTHR42850:SF2">
    <property type="entry name" value="BLL5683 PROTEIN"/>
    <property type="match status" value="1"/>
</dbReference>
<dbReference type="Proteomes" id="UP000252174">
    <property type="component" value="Unassembled WGS sequence"/>
</dbReference>
<accession>A0A369AR19</accession>
<dbReference type="InterPro" id="IPR029052">
    <property type="entry name" value="Metallo-depent_PP-like"/>
</dbReference>
<evidence type="ECO:0000256" key="1">
    <source>
        <dbReference type="ARBA" id="ARBA00008950"/>
    </source>
</evidence>
<gene>
    <name evidence="3" type="ORF">DFR45_101340</name>
</gene>
<comment type="caution">
    <text evidence="3">The sequence shown here is derived from an EMBL/GenBank/DDBJ whole genome shotgun (WGS) entry which is preliminary data.</text>
</comment>
<reference evidence="3 4" key="1">
    <citation type="submission" date="2018-07" db="EMBL/GenBank/DDBJ databases">
        <title>Genomic Encyclopedia of Type Strains, Phase IV (KMG-IV): sequencing the most valuable type-strain genomes for metagenomic binning, comparative biology and taxonomic classification.</title>
        <authorList>
            <person name="Goeker M."/>
        </authorList>
    </citation>
    <scope>NUCLEOTIDE SEQUENCE [LARGE SCALE GENOMIC DNA]</scope>
    <source>
        <strain evidence="3 4">DSM 100911</strain>
    </source>
</reference>
<organism evidence="3 4">
    <name type="scientific">Extensimonas vulgaris</name>
    <dbReference type="NCBI Taxonomy" id="1031594"/>
    <lineage>
        <taxon>Bacteria</taxon>
        <taxon>Pseudomonadati</taxon>
        <taxon>Pseudomonadota</taxon>
        <taxon>Betaproteobacteria</taxon>
        <taxon>Burkholderiales</taxon>
        <taxon>Comamonadaceae</taxon>
        <taxon>Extensimonas</taxon>
    </lineage>
</organism>
<dbReference type="EMBL" id="QPJU01000001">
    <property type="protein sequence ID" value="RCX11810.1"/>
    <property type="molecule type" value="Genomic_DNA"/>
</dbReference>
<dbReference type="Pfam" id="PF12850">
    <property type="entry name" value="Metallophos_2"/>
    <property type="match status" value="1"/>
</dbReference>
<comment type="similarity">
    <text evidence="1">Belongs to the metallophosphoesterase superfamily. YfcE family.</text>
</comment>
<dbReference type="PIRSF" id="PIRSF000883">
    <property type="entry name" value="Pesterase_MJ0912"/>
    <property type="match status" value="1"/>
</dbReference>
<dbReference type="InterPro" id="IPR011152">
    <property type="entry name" value="Pesterase_MJ0912"/>
</dbReference>
<evidence type="ECO:0000313" key="3">
    <source>
        <dbReference type="EMBL" id="RCX11810.1"/>
    </source>
</evidence>
<dbReference type="Gene3D" id="3.60.21.10">
    <property type="match status" value="1"/>
</dbReference>
<name>A0A369AR19_9BURK</name>
<dbReference type="GO" id="GO:0005737">
    <property type="term" value="C:cytoplasm"/>
    <property type="evidence" value="ECO:0007669"/>
    <property type="project" value="TreeGrafter"/>
</dbReference>
<dbReference type="GO" id="GO:0016791">
    <property type="term" value="F:phosphatase activity"/>
    <property type="evidence" value="ECO:0007669"/>
    <property type="project" value="TreeGrafter"/>
</dbReference>
<dbReference type="AlphaFoldDB" id="A0A369AR19"/>
<protein>
    <submittedName>
        <fullName evidence="3">Putative phosphoesterase</fullName>
    </submittedName>
</protein>
<proteinExistence type="inferred from homology"/>
<dbReference type="InterPro" id="IPR024654">
    <property type="entry name" value="Calcineurin-like_PHP_lpxH"/>
</dbReference>
<dbReference type="InterPro" id="IPR050126">
    <property type="entry name" value="Ap4A_hydrolase"/>
</dbReference>
<dbReference type="RefSeq" id="WP_338324290.1">
    <property type="nucleotide sequence ID" value="NZ_QPJU01000001.1"/>
</dbReference>
<dbReference type="SUPFAM" id="SSF56300">
    <property type="entry name" value="Metallo-dependent phosphatases"/>
    <property type="match status" value="1"/>
</dbReference>
<evidence type="ECO:0000313" key="4">
    <source>
        <dbReference type="Proteomes" id="UP000252174"/>
    </source>
</evidence>
<keyword evidence="4" id="KW-1185">Reference proteome</keyword>
<evidence type="ECO:0000259" key="2">
    <source>
        <dbReference type="Pfam" id="PF12850"/>
    </source>
</evidence>